<reference evidence="1 2" key="1">
    <citation type="submission" date="2024-09" db="EMBL/GenBank/DDBJ databases">
        <authorList>
            <person name="Lee S.D."/>
        </authorList>
    </citation>
    <scope>NUCLEOTIDE SEQUENCE [LARGE SCALE GENOMIC DNA]</scope>
    <source>
        <strain evidence="1 2">N1-3</strain>
    </source>
</reference>
<dbReference type="RefSeq" id="WP_380555409.1">
    <property type="nucleotide sequence ID" value="NZ_JBHEZY010000009.1"/>
</dbReference>
<name>A0ABV6X4W1_9ACTN</name>
<organism evidence="1 2">
    <name type="scientific">Streptacidiphilus alkalitolerans</name>
    <dbReference type="NCBI Taxonomy" id="3342712"/>
    <lineage>
        <taxon>Bacteria</taxon>
        <taxon>Bacillati</taxon>
        <taxon>Actinomycetota</taxon>
        <taxon>Actinomycetes</taxon>
        <taxon>Kitasatosporales</taxon>
        <taxon>Streptomycetaceae</taxon>
        <taxon>Streptacidiphilus</taxon>
    </lineage>
</organism>
<proteinExistence type="predicted"/>
<dbReference type="EMBL" id="JBHEZY010000009">
    <property type="protein sequence ID" value="MFC1433324.1"/>
    <property type="molecule type" value="Genomic_DNA"/>
</dbReference>
<gene>
    <name evidence="1" type="ORF">ACEZDB_22010</name>
</gene>
<evidence type="ECO:0000313" key="2">
    <source>
        <dbReference type="Proteomes" id="UP001592530"/>
    </source>
</evidence>
<dbReference type="Proteomes" id="UP001592530">
    <property type="component" value="Unassembled WGS sequence"/>
</dbReference>
<evidence type="ECO:0000313" key="1">
    <source>
        <dbReference type="EMBL" id="MFC1433324.1"/>
    </source>
</evidence>
<sequence>MSETSPPTKLLVDAVVRNAGRATLPFQQAHTGDHYATAFWYNDLVDATPGTEQVRQYLVTATAGTRFTLAQWTLRPELCQPQMSAELLLMPDFEDQWTALAALGVSVMPSEGLHQHAARKGWQWATDEVTEGIGATPADLAVIGSAPVASLVLGHDVGPAGERLQAVVVGSVSRGVDGTLRWDRAMPDGCVGAPVFIGLPRGEGEWKLVCLGVVLPGPGLNVIAPFDHIRAAVRALVH</sequence>
<accession>A0ABV6X4W1</accession>
<protein>
    <submittedName>
        <fullName evidence="1">Uncharacterized protein</fullName>
    </submittedName>
</protein>
<comment type="caution">
    <text evidence="1">The sequence shown here is derived from an EMBL/GenBank/DDBJ whole genome shotgun (WGS) entry which is preliminary data.</text>
</comment>